<comment type="caution">
    <text evidence="1">The sequence shown here is derived from an EMBL/GenBank/DDBJ whole genome shotgun (WGS) entry which is preliminary data.</text>
</comment>
<dbReference type="InterPro" id="IPR008183">
    <property type="entry name" value="Aldose_1/G6P_1-epimerase"/>
</dbReference>
<dbReference type="CDD" id="cd01081">
    <property type="entry name" value="Aldose_epim"/>
    <property type="match status" value="1"/>
</dbReference>
<organism evidence="1 2">
    <name type="scientific">Cohnella nanjingensis</name>
    <dbReference type="NCBI Taxonomy" id="1387779"/>
    <lineage>
        <taxon>Bacteria</taxon>
        <taxon>Bacillati</taxon>
        <taxon>Bacillota</taxon>
        <taxon>Bacilli</taxon>
        <taxon>Bacillales</taxon>
        <taxon>Paenibacillaceae</taxon>
        <taxon>Cohnella</taxon>
    </lineage>
</organism>
<dbReference type="InterPro" id="IPR011013">
    <property type="entry name" value="Gal_mutarotase_sf_dom"/>
</dbReference>
<gene>
    <name evidence="1" type="ORF">H7C19_04120</name>
</gene>
<proteinExistence type="predicted"/>
<accession>A0A7X0RP81</accession>
<dbReference type="GO" id="GO:0005975">
    <property type="term" value="P:carbohydrate metabolic process"/>
    <property type="evidence" value="ECO:0007669"/>
    <property type="project" value="InterPro"/>
</dbReference>
<dbReference type="Gene3D" id="2.70.98.10">
    <property type="match status" value="1"/>
</dbReference>
<dbReference type="Pfam" id="PF01263">
    <property type="entry name" value="Aldose_epim"/>
    <property type="match status" value="1"/>
</dbReference>
<name>A0A7X0RP81_9BACL</name>
<dbReference type="GO" id="GO:0016853">
    <property type="term" value="F:isomerase activity"/>
    <property type="evidence" value="ECO:0007669"/>
    <property type="project" value="InterPro"/>
</dbReference>
<evidence type="ECO:0000313" key="1">
    <source>
        <dbReference type="EMBL" id="MBB6669870.1"/>
    </source>
</evidence>
<evidence type="ECO:0000313" key="2">
    <source>
        <dbReference type="Proteomes" id="UP000547209"/>
    </source>
</evidence>
<dbReference type="GO" id="GO:0030246">
    <property type="term" value="F:carbohydrate binding"/>
    <property type="evidence" value="ECO:0007669"/>
    <property type="project" value="InterPro"/>
</dbReference>
<sequence>MTMENQAFEGTYKGERAIWLQAGPYEAAVLPDTGANLIAFRDKQRGYAFIREPESAEMEAFKARPIVHGIPVLFPPNRYEDGKFAWEGQVYHFPVNEPDRRNHLHGFLSDIPWEVDQFGADGLESRVTLSVTIDPSHPVYACFPHSFTVQLQYTLSAHGLHQRISVRNEGADRMPCLLAFHTTVNAPFVPGSTPADHTFKLTVGERWEMGADGRMLPTKRKLALTPGEERMRDGTQSPFFEAMDNHYTAQPQDGRNRMELLDTRVGVKLVYDIGAGYKQWMIWNDGAKGGYFCPEPQVNLVNAPNIELTAEEAEAVGLIGLAPGEIWEETSRLYVIG</sequence>
<dbReference type="EMBL" id="JACJVP010000005">
    <property type="protein sequence ID" value="MBB6669870.1"/>
    <property type="molecule type" value="Genomic_DNA"/>
</dbReference>
<dbReference type="Proteomes" id="UP000547209">
    <property type="component" value="Unassembled WGS sequence"/>
</dbReference>
<dbReference type="SUPFAM" id="SSF74650">
    <property type="entry name" value="Galactose mutarotase-like"/>
    <property type="match status" value="1"/>
</dbReference>
<keyword evidence="2" id="KW-1185">Reference proteome</keyword>
<dbReference type="AlphaFoldDB" id="A0A7X0RP81"/>
<dbReference type="InterPro" id="IPR014718">
    <property type="entry name" value="GH-type_carb-bd"/>
</dbReference>
<reference evidence="1 2" key="1">
    <citation type="submission" date="2020-08" db="EMBL/GenBank/DDBJ databases">
        <title>Cohnella phylogeny.</title>
        <authorList>
            <person name="Dunlap C."/>
        </authorList>
    </citation>
    <scope>NUCLEOTIDE SEQUENCE [LARGE SCALE GENOMIC DNA]</scope>
    <source>
        <strain evidence="1 2">DSM 28246</strain>
    </source>
</reference>
<protein>
    <submittedName>
        <fullName evidence="1">Aldose 1-epimerase</fullName>
    </submittedName>
</protein>